<organism evidence="5">
    <name type="scientific">Microvirga ossetica</name>
    <dbReference type="NCBI Taxonomy" id="1882682"/>
    <lineage>
        <taxon>Bacteria</taxon>
        <taxon>Pseudomonadati</taxon>
        <taxon>Pseudomonadota</taxon>
        <taxon>Alphaproteobacteria</taxon>
        <taxon>Hyphomicrobiales</taxon>
        <taxon>Methylobacteriaceae</taxon>
        <taxon>Microvirga</taxon>
    </lineage>
</organism>
<dbReference type="Gene3D" id="2.60.40.790">
    <property type="match status" value="1"/>
</dbReference>
<evidence type="ECO:0000259" key="4">
    <source>
        <dbReference type="PROSITE" id="PS01031"/>
    </source>
</evidence>
<dbReference type="SUPFAM" id="SSF49764">
    <property type="entry name" value="HSP20-like chaperones"/>
    <property type="match status" value="1"/>
</dbReference>
<dbReference type="Pfam" id="PF00011">
    <property type="entry name" value="HSP20"/>
    <property type="match status" value="1"/>
</dbReference>
<gene>
    <name evidence="5" type="ORF">BB934_21825</name>
</gene>
<protein>
    <recommendedName>
        <fullName evidence="4">SHSP domain-containing protein</fullName>
    </recommendedName>
</protein>
<dbReference type="AlphaFoldDB" id="A0A1B2EKR0"/>
<evidence type="ECO:0000256" key="3">
    <source>
        <dbReference type="SAM" id="MobiDB-lite"/>
    </source>
</evidence>
<dbReference type="PROSITE" id="PS01031">
    <property type="entry name" value="SHSP"/>
    <property type="match status" value="1"/>
</dbReference>
<evidence type="ECO:0000256" key="2">
    <source>
        <dbReference type="RuleBase" id="RU003616"/>
    </source>
</evidence>
<dbReference type="SUPFAM" id="SSF51430">
    <property type="entry name" value="NAD(P)-linked oxidoreductase"/>
    <property type="match status" value="1"/>
</dbReference>
<dbReference type="KEGG" id="moc:BB934_21825"/>
<feature type="domain" description="SHSP" evidence="4">
    <location>
        <begin position="1"/>
        <end position="103"/>
    </location>
</feature>
<proteinExistence type="inferred from homology"/>
<evidence type="ECO:0000256" key="1">
    <source>
        <dbReference type="PROSITE-ProRule" id="PRU00285"/>
    </source>
</evidence>
<evidence type="ECO:0000313" key="5">
    <source>
        <dbReference type="EMBL" id="ANY80541.1"/>
    </source>
</evidence>
<dbReference type="InterPro" id="IPR036812">
    <property type="entry name" value="NAD(P)_OxRdtase_dom_sf"/>
</dbReference>
<dbReference type="InterPro" id="IPR002068">
    <property type="entry name" value="A-crystallin/Hsp20_dom"/>
</dbReference>
<dbReference type="CDD" id="cd06464">
    <property type="entry name" value="ACD_sHsps-like"/>
    <property type="match status" value="1"/>
</dbReference>
<dbReference type="EMBL" id="CP016616">
    <property type="protein sequence ID" value="ANY80541.1"/>
    <property type="molecule type" value="Genomic_DNA"/>
</dbReference>
<feature type="compositionally biased region" description="Basic residues" evidence="3">
    <location>
        <begin position="51"/>
        <end position="63"/>
    </location>
</feature>
<feature type="region of interest" description="Disordered" evidence="3">
    <location>
        <begin position="23"/>
        <end position="142"/>
    </location>
</feature>
<feature type="compositionally biased region" description="Gly residues" evidence="3">
    <location>
        <begin position="109"/>
        <end position="131"/>
    </location>
</feature>
<accession>A0A1B2EKR0</accession>
<dbReference type="InterPro" id="IPR008978">
    <property type="entry name" value="HSP20-like_chaperone"/>
</dbReference>
<name>A0A1B2EKR0_9HYPH</name>
<reference evidence="5" key="1">
    <citation type="submission" date="2016-07" db="EMBL/GenBank/DDBJ databases">
        <title>Microvirga ossetica sp. nov. a new species of rhizobia isolated from root nodules of the legume species Vicia alpestris Steven originated from North Ossetia region in the Caucasus.</title>
        <authorList>
            <person name="Safronova V.I."/>
            <person name="Kuznetsova I.G."/>
            <person name="Sazanova A.L."/>
            <person name="Belimov A."/>
            <person name="Andronov E."/>
            <person name="Osledkin Y.S."/>
            <person name="Onishchuk O.P."/>
            <person name="Kurchak O.N."/>
            <person name="Shaposhnikov A.I."/>
            <person name="Willems A."/>
            <person name="Tikhonovich I.A."/>
        </authorList>
    </citation>
    <scope>NUCLEOTIDE SEQUENCE [LARGE SCALE GENOMIC DNA]</scope>
    <source>
        <strain evidence="5">V5/3M</strain>
    </source>
</reference>
<sequence>MLPSAAAIDLGMTHIDTAEIYGDAEPHHDLPPALRPRCGVPGQGREEGPRPRRHARHQGRRGRLPFPVDPDRVQASFENGVLTVTVPKTGQQERSRRIQVQGRSSGGQASQGGQGASGGTGDGGSRGGQGGAPDSTPGGASS</sequence>
<comment type="similarity">
    <text evidence="1 2">Belongs to the small heat shock protein (HSP20) family.</text>
</comment>